<evidence type="ECO:0000313" key="2">
    <source>
        <dbReference type="Proteomes" id="UP001550850"/>
    </source>
</evidence>
<evidence type="ECO:0000313" key="1">
    <source>
        <dbReference type="EMBL" id="MEU3554316.1"/>
    </source>
</evidence>
<proteinExistence type="predicted"/>
<dbReference type="Proteomes" id="UP001550850">
    <property type="component" value="Unassembled WGS sequence"/>
</dbReference>
<reference evidence="1 2" key="1">
    <citation type="submission" date="2024-06" db="EMBL/GenBank/DDBJ databases">
        <title>The Natural Products Discovery Center: Release of the First 8490 Sequenced Strains for Exploring Actinobacteria Biosynthetic Diversity.</title>
        <authorList>
            <person name="Kalkreuter E."/>
            <person name="Kautsar S.A."/>
            <person name="Yang D."/>
            <person name="Bader C.D."/>
            <person name="Teijaro C.N."/>
            <person name="Fluegel L."/>
            <person name="Davis C.M."/>
            <person name="Simpson J.R."/>
            <person name="Lauterbach L."/>
            <person name="Steele A.D."/>
            <person name="Gui C."/>
            <person name="Meng S."/>
            <person name="Li G."/>
            <person name="Viehrig K."/>
            <person name="Ye F."/>
            <person name="Su P."/>
            <person name="Kiefer A.F."/>
            <person name="Nichols A."/>
            <person name="Cepeda A.J."/>
            <person name="Yan W."/>
            <person name="Fan B."/>
            <person name="Jiang Y."/>
            <person name="Adhikari A."/>
            <person name="Zheng C.-J."/>
            <person name="Schuster L."/>
            <person name="Cowan T.M."/>
            <person name="Smanski M.J."/>
            <person name="Chevrette M.G."/>
            <person name="De Carvalho L.P.S."/>
            <person name="Shen B."/>
        </authorList>
    </citation>
    <scope>NUCLEOTIDE SEQUENCE [LARGE SCALE GENOMIC DNA]</scope>
    <source>
        <strain evidence="1 2">NPDC038104</strain>
    </source>
</reference>
<gene>
    <name evidence="1" type="ORF">AB0E65_08845</name>
</gene>
<dbReference type="RefSeq" id="WP_245967708.1">
    <property type="nucleotide sequence ID" value="NZ_BEVZ01000006.1"/>
</dbReference>
<protein>
    <submittedName>
        <fullName evidence="1">Uncharacterized protein</fullName>
    </submittedName>
</protein>
<sequence length="51" mass="5569">MTDRERMSGMLTGLIQISHTANFEALPQLVAEHAASAGLHDAVMYLVDLQD</sequence>
<accession>A0ABV2YFK4</accession>
<dbReference type="EMBL" id="JBEZUR010000009">
    <property type="protein sequence ID" value="MEU3554316.1"/>
    <property type="molecule type" value="Genomic_DNA"/>
</dbReference>
<comment type="caution">
    <text evidence="1">The sequence shown here is derived from an EMBL/GenBank/DDBJ whole genome shotgun (WGS) entry which is preliminary data.</text>
</comment>
<name>A0ABV2YFK4_9ACTN</name>
<keyword evidence="2" id="KW-1185">Reference proteome</keyword>
<organism evidence="1 2">
    <name type="scientific">Streptomyces fragilis</name>
    <dbReference type="NCBI Taxonomy" id="67301"/>
    <lineage>
        <taxon>Bacteria</taxon>
        <taxon>Bacillati</taxon>
        <taxon>Actinomycetota</taxon>
        <taxon>Actinomycetes</taxon>
        <taxon>Kitasatosporales</taxon>
        <taxon>Streptomycetaceae</taxon>
        <taxon>Streptomyces</taxon>
    </lineage>
</organism>